<dbReference type="EMBL" id="LS974626">
    <property type="protein sequence ID" value="CAG7911561.1"/>
    <property type="molecule type" value="Genomic_DNA"/>
</dbReference>
<dbReference type="Proteomes" id="UP000694005">
    <property type="component" value="Chromosome A10"/>
</dbReference>
<reference evidence="2" key="1">
    <citation type="submission" date="2018-11" db="EMBL/GenBank/DDBJ databases">
        <authorList>
            <consortium name="Genoscope - CEA"/>
            <person name="William W."/>
        </authorList>
    </citation>
    <scope>NUCLEOTIDE SEQUENCE</scope>
</reference>
<sequence length="47" mass="4792">IQVLNLEAPLPHLPIKMPVATYHVSSTGTSVSSGGAIATFSSAQVGR</sequence>
<name>A0A3P6DAI8_BRACM</name>
<feature type="non-terminal residue" evidence="2">
    <location>
        <position position="1"/>
    </location>
</feature>
<proteinExistence type="predicted"/>
<evidence type="ECO:0000313" key="2">
    <source>
        <dbReference type="EMBL" id="VDD20181.1"/>
    </source>
</evidence>
<dbReference type="AlphaFoldDB" id="A0A3P6DAI8"/>
<gene>
    <name evidence="2" type="ORF">BRAA10T44756Z</name>
    <name evidence="1" type="ORF">BRAPAZ1V2_A10P28070.2</name>
</gene>
<organism evidence="2">
    <name type="scientific">Brassica campestris</name>
    <name type="common">Field mustard</name>
    <dbReference type="NCBI Taxonomy" id="3711"/>
    <lineage>
        <taxon>Eukaryota</taxon>
        <taxon>Viridiplantae</taxon>
        <taxon>Streptophyta</taxon>
        <taxon>Embryophyta</taxon>
        <taxon>Tracheophyta</taxon>
        <taxon>Spermatophyta</taxon>
        <taxon>Magnoliopsida</taxon>
        <taxon>eudicotyledons</taxon>
        <taxon>Gunneridae</taxon>
        <taxon>Pentapetalae</taxon>
        <taxon>rosids</taxon>
        <taxon>malvids</taxon>
        <taxon>Brassicales</taxon>
        <taxon>Brassicaceae</taxon>
        <taxon>Brassiceae</taxon>
        <taxon>Brassica</taxon>
    </lineage>
</organism>
<dbReference type="EMBL" id="LR031577">
    <property type="protein sequence ID" value="VDD20181.1"/>
    <property type="molecule type" value="Genomic_DNA"/>
</dbReference>
<evidence type="ECO:0000313" key="1">
    <source>
        <dbReference type="EMBL" id="CAG7911561.1"/>
    </source>
</evidence>
<protein>
    <submittedName>
        <fullName evidence="1">Uncharacterized protein</fullName>
    </submittedName>
</protein>
<dbReference type="Gramene" id="A10p28070.2_BraZ1">
    <property type="protein sequence ID" value="A10p28070.2_BraZ1.CDS.1"/>
    <property type="gene ID" value="A10g28070.2_BraZ1"/>
</dbReference>
<accession>A0A3P6DAI8</accession>